<dbReference type="Proteomes" id="UP000320791">
    <property type="component" value="Unassembled WGS sequence"/>
</dbReference>
<feature type="transmembrane region" description="Helical" evidence="2">
    <location>
        <begin position="70"/>
        <end position="88"/>
    </location>
</feature>
<evidence type="ECO:0000256" key="1">
    <source>
        <dbReference type="ARBA" id="ARBA00008404"/>
    </source>
</evidence>
<evidence type="ECO:0000256" key="2">
    <source>
        <dbReference type="SAM" id="Phobius"/>
    </source>
</evidence>
<sequence>MMNALSLFFLLCGAVLALSAAIGLVRFRDTMSRLHAVTKPQTLGLICTITGTNLHVLNSDKLGPGELGDLGVLFLIILFALLTAPVVAQRVGRIARKEGLYEEAFLSRDDTEGKKAARKHV</sequence>
<comment type="similarity">
    <text evidence="1">Belongs to the CPA3 antiporters (TC 2.A.63) subunit G family.</text>
</comment>
<keyword evidence="2" id="KW-0812">Transmembrane</keyword>
<proteinExistence type="inferred from homology"/>
<dbReference type="InterPro" id="IPR005133">
    <property type="entry name" value="PhaG_MnhG_YufB"/>
</dbReference>
<reference evidence="3 4" key="1">
    <citation type="submission" date="2019-08" db="EMBL/GenBank/DDBJ databases">
        <authorList>
            <person name="Lei W."/>
        </authorList>
    </citation>
    <scope>NUCLEOTIDE SEQUENCE [LARGE SCALE GENOMIC DNA]</scope>
    <source>
        <strain evidence="3 4">CCUG 58627</strain>
    </source>
</reference>
<protein>
    <submittedName>
        <fullName evidence="3">Cation:proton antiporter</fullName>
    </submittedName>
</protein>
<evidence type="ECO:0000313" key="4">
    <source>
        <dbReference type="Proteomes" id="UP000320791"/>
    </source>
</evidence>
<dbReference type="EMBL" id="VOHM01000016">
    <property type="protein sequence ID" value="TWT24519.1"/>
    <property type="molecule type" value="Genomic_DNA"/>
</dbReference>
<comment type="caution">
    <text evidence="3">The sequence shown here is derived from an EMBL/GenBank/DDBJ whole genome shotgun (WGS) entry which is preliminary data.</text>
</comment>
<dbReference type="PANTHER" id="PTHR34703">
    <property type="entry name" value="ANTIPORTER SUBUNIT MNHG2-RELATED"/>
    <property type="match status" value="1"/>
</dbReference>
<dbReference type="PANTHER" id="PTHR34703:SF1">
    <property type="entry name" value="ANTIPORTER SUBUNIT MNHG2-RELATED"/>
    <property type="match status" value="1"/>
</dbReference>
<keyword evidence="2" id="KW-0472">Membrane</keyword>
<gene>
    <name evidence="3" type="ORF">FRX94_08080</name>
</gene>
<dbReference type="RefSeq" id="WP_146324618.1">
    <property type="nucleotide sequence ID" value="NZ_BAABLR010000070.1"/>
</dbReference>
<dbReference type="AlphaFoldDB" id="A0A5C5UF40"/>
<dbReference type="GO" id="GO:0015385">
    <property type="term" value="F:sodium:proton antiporter activity"/>
    <property type="evidence" value="ECO:0007669"/>
    <property type="project" value="TreeGrafter"/>
</dbReference>
<keyword evidence="2" id="KW-1133">Transmembrane helix</keyword>
<name>A0A5C5UF40_9CORY</name>
<keyword evidence="4" id="KW-1185">Reference proteome</keyword>
<accession>A0A5C5UF40</accession>
<evidence type="ECO:0000313" key="3">
    <source>
        <dbReference type="EMBL" id="TWT24519.1"/>
    </source>
</evidence>
<organism evidence="3 4">
    <name type="scientific">Corynebacterium canis</name>
    <dbReference type="NCBI Taxonomy" id="679663"/>
    <lineage>
        <taxon>Bacteria</taxon>
        <taxon>Bacillati</taxon>
        <taxon>Actinomycetota</taxon>
        <taxon>Actinomycetes</taxon>
        <taxon>Mycobacteriales</taxon>
        <taxon>Corynebacteriaceae</taxon>
        <taxon>Corynebacterium</taxon>
    </lineage>
</organism>
<dbReference type="Pfam" id="PF03334">
    <property type="entry name" value="PhaG_MnhG_YufB"/>
    <property type="match status" value="1"/>
</dbReference>
<dbReference type="NCBIfam" id="TIGR01300">
    <property type="entry name" value="CPA3_mnhG_phaG"/>
    <property type="match status" value="1"/>
</dbReference>
<dbReference type="OrthoDB" id="3214257at2"/>